<dbReference type="EMBL" id="JAIWYP010000001">
    <property type="protein sequence ID" value="KAH3880875.1"/>
    <property type="molecule type" value="Genomic_DNA"/>
</dbReference>
<comment type="caution">
    <text evidence="1">The sequence shown here is derived from an EMBL/GenBank/DDBJ whole genome shotgun (WGS) entry which is preliminary data.</text>
</comment>
<gene>
    <name evidence="1" type="ORF">DPMN_004797</name>
</gene>
<keyword evidence="2" id="KW-1185">Reference proteome</keyword>
<evidence type="ECO:0000313" key="2">
    <source>
        <dbReference type="Proteomes" id="UP000828390"/>
    </source>
</evidence>
<accession>A0A9D4RVX3</accession>
<dbReference type="AlphaFoldDB" id="A0A9D4RVX3"/>
<organism evidence="1 2">
    <name type="scientific">Dreissena polymorpha</name>
    <name type="common">Zebra mussel</name>
    <name type="synonym">Mytilus polymorpha</name>
    <dbReference type="NCBI Taxonomy" id="45954"/>
    <lineage>
        <taxon>Eukaryota</taxon>
        <taxon>Metazoa</taxon>
        <taxon>Spiralia</taxon>
        <taxon>Lophotrochozoa</taxon>
        <taxon>Mollusca</taxon>
        <taxon>Bivalvia</taxon>
        <taxon>Autobranchia</taxon>
        <taxon>Heteroconchia</taxon>
        <taxon>Euheterodonta</taxon>
        <taxon>Imparidentia</taxon>
        <taxon>Neoheterodontei</taxon>
        <taxon>Myida</taxon>
        <taxon>Dreissenoidea</taxon>
        <taxon>Dreissenidae</taxon>
        <taxon>Dreissena</taxon>
    </lineage>
</organism>
<sequence length="52" mass="6160">MDEIETMIPKDKPKVIYIKLKDKYDDLECPSGTHQIRDKKKYLLSKDRPHAS</sequence>
<reference evidence="1" key="1">
    <citation type="journal article" date="2019" name="bioRxiv">
        <title>The Genome of the Zebra Mussel, Dreissena polymorpha: A Resource for Invasive Species Research.</title>
        <authorList>
            <person name="McCartney M.A."/>
            <person name="Auch B."/>
            <person name="Kono T."/>
            <person name="Mallez S."/>
            <person name="Zhang Y."/>
            <person name="Obille A."/>
            <person name="Becker A."/>
            <person name="Abrahante J.E."/>
            <person name="Garbe J."/>
            <person name="Badalamenti J.P."/>
            <person name="Herman A."/>
            <person name="Mangelson H."/>
            <person name="Liachko I."/>
            <person name="Sullivan S."/>
            <person name="Sone E.D."/>
            <person name="Koren S."/>
            <person name="Silverstein K.A.T."/>
            <person name="Beckman K.B."/>
            <person name="Gohl D.M."/>
        </authorList>
    </citation>
    <scope>NUCLEOTIDE SEQUENCE</scope>
    <source>
        <strain evidence="1">Duluth1</strain>
        <tissue evidence="1">Whole animal</tissue>
    </source>
</reference>
<dbReference type="Proteomes" id="UP000828390">
    <property type="component" value="Unassembled WGS sequence"/>
</dbReference>
<reference evidence="1" key="2">
    <citation type="submission" date="2020-11" db="EMBL/GenBank/DDBJ databases">
        <authorList>
            <person name="McCartney M.A."/>
            <person name="Auch B."/>
            <person name="Kono T."/>
            <person name="Mallez S."/>
            <person name="Becker A."/>
            <person name="Gohl D.M."/>
            <person name="Silverstein K.A.T."/>
            <person name="Koren S."/>
            <person name="Bechman K.B."/>
            <person name="Herman A."/>
            <person name="Abrahante J.E."/>
            <person name="Garbe J."/>
        </authorList>
    </citation>
    <scope>NUCLEOTIDE SEQUENCE</scope>
    <source>
        <strain evidence="1">Duluth1</strain>
        <tissue evidence="1">Whole animal</tissue>
    </source>
</reference>
<name>A0A9D4RVX3_DREPO</name>
<protein>
    <submittedName>
        <fullName evidence="1">Uncharacterized protein</fullName>
    </submittedName>
</protein>
<evidence type="ECO:0000313" key="1">
    <source>
        <dbReference type="EMBL" id="KAH3880875.1"/>
    </source>
</evidence>
<proteinExistence type="predicted"/>